<name>A0A7R7G1T7_9SAUR</name>
<feature type="domain" description="NADH:quinone oxidoreductase/Mrp antiporter transmembrane" evidence="18">
    <location>
        <begin position="23"/>
        <end position="288"/>
    </location>
</feature>
<dbReference type="InterPro" id="IPR003917">
    <property type="entry name" value="NADH_UbQ_OxRdtase_chain2"/>
</dbReference>
<reference evidence="20" key="1">
    <citation type="submission" date="2012-07" db="EMBL/GenBank/DDBJ databases">
        <title>Nearly complete mitochondrial genome sequence of Haemodracon trachyrhinus.</title>
        <authorList>
            <person name="Kumazawa Y."/>
        </authorList>
    </citation>
    <scope>NUCLEOTIDE SEQUENCE</scope>
    <source>
        <strain evidence="20">Htra1</strain>
    </source>
</reference>
<keyword evidence="10 17" id="KW-0249">Electron transport</keyword>
<dbReference type="GO" id="GO:0005743">
    <property type="term" value="C:mitochondrial inner membrane"/>
    <property type="evidence" value="ECO:0007669"/>
    <property type="project" value="UniProtKB-SubCell"/>
</dbReference>
<dbReference type="InterPro" id="IPR010933">
    <property type="entry name" value="NADH_DH_su2_C"/>
</dbReference>
<dbReference type="GO" id="GO:0008137">
    <property type="term" value="F:NADH dehydrogenase (ubiquinone) activity"/>
    <property type="evidence" value="ECO:0007669"/>
    <property type="project" value="UniProtKB-EC"/>
</dbReference>
<evidence type="ECO:0000256" key="1">
    <source>
        <dbReference type="ARBA" id="ARBA00004448"/>
    </source>
</evidence>
<feature type="transmembrane region" description="Helical" evidence="17">
    <location>
        <begin position="190"/>
        <end position="220"/>
    </location>
</feature>
<sequence length="345" mass="38188">MTPMVWSIMISSLATGTVITMSSHHWITAWLGLELNTLSILPLIIKSHHPRATEAATKYFIVQTTASSLILFTATMNAYTTGQWLITEPMNYSTTTLLLTAAMLKLGLAPTYAWYPEVLQGSNMHMALTISTWQKIAPLTFLYLTFNHLPTHIIITLGLMSAMIGGWAGINQTQMRKIMAFSSISHMGWLLTTLSINTSLTTLTLLIYTIMTSAMFLMLAMTASKSLTDLGTSWSNTPTLQTTLLITLMSLGGLPPLSGFIPKLLILKELTLMNLMALSTTLIMTSLLSLFFYTRITYLTVTTTPPTPTGTEYKWRFKPTYQPTIPMLAMITTALLPITPLLLPM</sequence>
<evidence type="ECO:0000256" key="8">
    <source>
        <dbReference type="ARBA" id="ARBA00022792"/>
    </source>
</evidence>
<keyword evidence="11 17" id="KW-1133">Transmembrane helix</keyword>
<dbReference type="EMBL" id="AB738946">
    <property type="protein sequence ID" value="BCO16569.1"/>
    <property type="molecule type" value="Genomic_DNA"/>
</dbReference>
<gene>
    <name evidence="20" type="primary">ND2</name>
</gene>
<accession>A0A7R7G1T7</accession>
<evidence type="ECO:0000256" key="9">
    <source>
        <dbReference type="ARBA" id="ARBA00022967"/>
    </source>
</evidence>
<feature type="domain" description="NADH dehydrogenase subunit 2 C-terminal" evidence="19">
    <location>
        <begin position="290"/>
        <end position="343"/>
    </location>
</feature>
<keyword evidence="14 17" id="KW-0496">Mitochondrion</keyword>
<proteinExistence type="inferred from homology"/>
<comment type="catalytic activity">
    <reaction evidence="16 17">
        <text>a ubiquinone + NADH + 5 H(+)(in) = a ubiquinol + NAD(+) + 4 H(+)(out)</text>
        <dbReference type="Rhea" id="RHEA:29091"/>
        <dbReference type="Rhea" id="RHEA-COMP:9565"/>
        <dbReference type="Rhea" id="RHEA-COMP:9566"/>
        <dbReference type="ChEBI" id="CHEBI:15378"/>
        <dbReference type="ChEBI" id="CHEBI:16389"/>
        <dbReference type="ChEBI" id="CHEBI:17976"/>
        <dbReference type="ChEBI" id="CHEBI:57540"/>
        <dbReference type="ChEBI" id="CHEBI:57945"/>
        <dbReference type="EC" id="7.1.1.2"/>
    </reaction>
</comment>
<dbReference type="PANTHER" id="PTHR46552:SF1">
    <property type="entry name" value="NADH-UBIQUINONE OXIDOREDUCTASE CHAIN 2"/>
    <property type="match status" value="1"/>
</dbReference>
<evidence type="ECO:0000256" key="10">
    <source>
        <dbReference type="ARBA" id="ARBA00022982"/>
    </source>
</evidence>
<dbReference type="InterPro" id="IPR001750">
    <property type="entry name" value="ND/Mrp_TM"/>
</dbReference>
<evidence type="ECO:0000256" key="17">
    <source>
        <dbReference type="RuleBase" id="RU003403"/>
    </source>
</evidence>
<keyword evidence="6 17" id="KW-0679">Respiratory chain</keyword>
<evidence type="ECO:0000256" key="13">
    <source>
        <dbReference type="ARBA" id="ARBA00023075"/>
    </source>
</evidence>
<dbReference type="GO" id="GO:0006120">
    <property type="term" value="P:mitochondrial electron transport, NADH to ubiquinone"/>
    <property type="evidence" value="ECO:0007669"/>
    <property type="project" value="InterPro"/>
</dbReference>
<dbReference type="PRINTS" id="PR01436">
    <property type="entry name" value="NADHDHGNASE2"/>
</dbReference>
<dbReference type="Pfam" id="PF06444">
    <property type="entry name" value="NADH_dehy_S2_C"/>
    <property type="match status" value="1"/>
</dbReference>
<feature type="transmembrane region" description="Helical" evidence="17">
    <location>
        <begin position="272"/>
        <end position="293"/>
    </location>
</feature>
<evidence type="ECO:0000256" key="2">
    <source>
        <dbReference type="ARBA" id="ARBA00007012"/>
    </source>
</evidence>
<dbReference type="Pfam" id="PF00361">
    <property type="entry name" value="Proton_antipo_M"/>
    <property type="match status" value="1"/>
</dbReference>
<keyword evidence="8 17" id="KW-0999">Mitochondrion inner membrane</keyword>
<evidence type="ECO:0000256" key="5">
    <source>
        <dbReference type="ARBA" id="ARBA00022448"/>
    </source>
</evidence>
<evidence type="ECO:0000256" key="11">
    <source>
        <dbReference type="ARBA" id="ARBA00022989"/>
    </source>
</evidence>
<dbReference type="InterPro" id="IPR050175">
    <property type="entry name" value="Complex_I_Subunit_2"/>
</dbReference>
<evidence type="ECO:0000256" key="3">
    <source>
        <dbReference type="ARBA" id="ARBA00012944"/>
    </source>
</evidence>
<feature type="transmembrane region" description="Helical" evidence="17">
    <location>
        <begin position="325"/>
        <end position="343"/>
    </location>
</feature>
<keyword evidence="7 17" id="KW-0812">Transmembrane</keyword>
<dbReference type="AlphaFoldDB" id="A0A7R7G1T7"/>
<evidence type="ECO:0000256" key="7">
    <source>
        <dbReference type="ARBA" id="ARBA00022692"/>
    </source>
</evidence>
<keyword evidence="9 17" id="KW-1278">Translocase</keyword>
<comment type="function">
    <text evidence="17">Core subunit of the mitochondrial membrane respiratory chain NADH dehydrogenase (Complex I) which catalyzes electron transfer from NADH through the respiratory chain, using ubiquinone as an electron acceptor. Essential for the catalytic activity and assembly of complex I.</text>
</comment>
<geneLocation type="mitochondrion" evidence="20"/>
<comment type="similarity">
    <text evidence="2 17">Belongs to the complex I subunit 2 family.</text>
</comment>
<feature type="transmembrane region" description="Helical" evidence="17">
    <location>
        <begin position="96"/>
        <end position="115"/>
    </location>
</feature>
<evidence type="ECO:0000256" key="4">
    <source>
        <dbReference type="ARBA" id="ARBA00021008"/>
    </source>
</evidence>
<evidence type="ECO:0000256" key="15">
    <source>
        <dbReference type="ARBA" id="ARBA00023136"/>
    </source>
</evidence>
<evidence type="ECO:0000256" key="16">
    <source>
        <dbReference type="ARBA" id="ARBA00049551"/>
    </source>
</evidence>
<dbReference type="PANTHER" id="PTHR46552">
    <property type="entry name" value="NADH-UBIQUINONE OXIDOREDUCTASE CHAIN 2"/>
    <property type="match status" value="1"/>
</dbReference>
<comment type="subcellular location">
    <subcellularLocation>
        <location evidence="1 17">Mitochondrion inner membrane</location>
        <topology evidence="1 17">Multi-pass membrane protein</topology>
    </subcellularLocation>
</comment>
<evidence type="ECO:0000256" key="14">
    <source>
        <dbReference type="ARBA" id="ARBA00023128"/>
    </source>
</evidence>
<keyword evidence="13 17" id="KW-0830">Ubiquinone</keyword>
<evidence type="ECO:0000259" key="18">
    <source>
        <dbReference type="Pfam" id="PF00361"/>
    </source>
</evidence>
<organism evidence="20">
    <name type="scientific">Haemodracon trachyrhinus</name>
    <dbReference type="NCBI Taxonomy" id="1216929"/>
    <lineage>
        <taxon>Eukaryota</taxon>
        <taxon>Metazoa</taxon>
        <taxon>Chordata</taxon>
        <taxon>Craniata</taxon>
        <taxon>Vertebrata</taxon>
        <taxon>Euteleostomi</taxon>
        <taxon>Lepidosauria</taxon>
        <taxon>Squamata</taxon>
        <taxon>Bifurcata</taxon>
        <taxon>Gekkota</taxon>
        <taxon>Phyllodactylidae</taxon>
        <taxon>Haemodracon</taxon>
    </lineage>
</organism>
<feature type="transmembrane region" description="Helical" evidence="17">
    <location>
        <begin position="152"/>
        <end position="170"/>
    </location>
</feature>
<feature type="transmembrane region" description="Helical" evidence="17">
    <location>
        <begin position="57"/>
        <end position="76"/>
    </location>
</feature>
<dbReference type="EC" id="7.1.1.2" evidence="3 17"/>
<evidence type="ECO:0000313" key="20">
    <source>
        <dbReference type="EMBL" id="BCO16569.1"/>
    </source>
</evidence>
<protein>
    <recommendedName>
        <fullName evidence="4 17">NADH-ubiquinone oxidoreductase chain 2</fullName>
        <ecNumber evidence="3 17">7.1.1.2</ecNumber>
    </recommendedName>
</protein>
<evidence type="ECO:0000256" key="12">
    <source>
        <dbReference type="ARBA" id="ARBA00023027"/>
    </source>
</evidence>
<keyword evidence="5" id="KW-0813">Transport</keyword>
<evidence type="ECO:0000256" key="6">
    <source>
        <dbReference type="ARBA" id="ARBA00022660"/>
    </source>
</evidence>
<evidence type="ECO:0000259" key="19">
    <source>
        <dbReference type="Pfam" id="PF06444"/>
    </source>
</evidence>
<keyword evidence="12 17" id="KW-0520">NAD</keyword>
<keyword evidence="15 17" id="KW-0472">Membrane</keyword>
<feature type="transmembrane region" description="Helical" evidence="17">
    <location>
        <begin position="240"/>
        <end position="260"/>
    </location>
</feature>